<dbReference type="InterPro" id="IPR033248">
    <property type="entry name" value="Transketolase_C"/>
</dbReference>
<evidence type="ECO:0000256" key="9">
    <source>
        <dbReference type="ARBA" id="ARBA00022837"/>
    </source>
</evidence>
<dbReference type="FunFam" id="3.40.50.970:FF:000129">
    <property type="entry name" value="Transketolase"/>
    <property type="match status" value="1"/>
</dbReference>
<dbReference type="Pfam" id="PF00456">
    <property type="entry name" value="Transketolase_N"/>
    <property type="match status" value="1"/>
</dbReference>
<evidence type="ECO:0000256" key="8">
    <source>
        <dbReference type="ARBA" id="ARBA00022723"/>
    </source>
</evidence>
<feature type="domain" description="Transketolase-like pyrimidine-binding" evidence="12">
    <location>
        <begin position="317"/>
        <end position="480"/>
    </location>
</feature>
<evidence type="ECO:0000256" key="4">
    <source>
        <dbReference type="ARBA" id="ARBA00001964"/>
    </source>
</evidence>
<comment type="cofactor">
    <cofactor evidence="4">
        <name>thiamine diphosphate</name>
        <dbReference type="ChEBI" id="CHEBI:58937"/>
    </cofactor>
</comment>
<keyword evidence="7" id="KW-0808">Transferase</keyword>
<protein>
    <recommendedName>
        <fullName evidence="12">Transketolase-like pyrimidine-binding domain-containing protein</fullName>
    </recommendedName>
</protein>
<dbReference type="Gene3D" id="3.40.50.920">
    <property type="match status" value="1"/>
</dbReference>
<comment type="cofactor">
    <cofactor evidence="3">
        <name>Mg(2+)</name>
        <dbReference type="ChEBI" id="CHEBI:18420"/>
    </cofactor>
</comment>
<evidence type="ECO:0000259" key="12">
    <source>
        <dbReference type="SMART" id="SM00861"/>
    </source>
</evidence>
<dbReference type="SMART" id="SM00861">
    <property type="entry name" value="Transket_pyr"/>
    <property type="match status" value="1"/>
</dbReference>
<dbReference type="InterPro" id="IPR020826">
    <property type="entry name" value="Transketolase_BS"/>
</dbReference>
<comment type="subunit">
    <text evidence="6">Homodimer.</text>
</comment>
<dbReference type="InterPro" id="IPR005475">
    <property type="entry name" value="Transketolase-like_Pyr-bd"/>
</dbReference>
<evidence type="ECO:0000256" key="7">
    <source>
        <dbReference type="ARBA" id="ARBA00022679"/>
    </source>
</evidence>
<evidence type="ECO:0000256" key="3">
    <source>
        <dbReference type="ARBA" id="ARBA00001946"/>
    </source>
</evidence>
<dbReference type="Gene3D" id="3.40.50.970">
    <property type="match status" value="2"/>
</dbReference>
<dbReference type="InterPro" id="IPR009014">
    <property type="entry name" value="Transketo_C/PFOR_II"/>
</dbReference>
<dbReference type="SUPFAM" id="SSF52922">
    <property type="entry name" value="TK C-terminal domain-like"/>
    <property type="match status" value="1"/>
</dbReference>
<evidence type="ECO:0000313" key="13">
    <source>
        <dbReference type="EMBL" id="SUZ90788.1"/>
    </source>
</evidence>
<dbReference type="SUPFAM" id="SSF52518">
    <property type="entry name" value="Thiamin diphosphate-binding fold (THDP-binding)"/>
    <property type="match status" value="2"/>
</dbReference>
<keyword evidence="9" id="KW-0106">Calcium</keyword>
<dbReference type="Pfam" id="PF02779">
    <property type="entry name" value="Transket_pyr"/>
    <property type="match status" value="1"/>
</dbReference>
<sequence length="625" mass="66303">VSVDSASLVPALQNIAARLRIDSIRSTTAAGSGHPTSCCSAADIVATLFFGEMRFDPQNPQHSGNDRFVMSKGHAAPLLYAAWAEAGVISRKELTKLRCIDSDLEGHPTPRLPFVDVATGSLGQGICAAVGIALNARRINSDYRTYTLIGDGESAEGSVWEAAQVGAHHKLDSLCGVTDVNALGQSRQTQWGHDVDEYAKRWIAFGWHAIVVDGHDIGALLKALEEARRTKNRPTMIVARTLKGKGVSIFEGLDNWHGKALKKGDQADRAVAELEARLTAGLVTPKIPSPSALPAETMQPANDANVLTPQYDTDAKVATRKAYGKALATLGAVDQRVVALDADVSNSTFSNAFEEAHGARFYQTFIAEQAMVGVAMGLASRGAIPFPSTFACFLSRAYDFIRMAGISNLNIKLAGSHAGVSIGEDGPSQMALEDLAMMRAVPNCTVLYPCDAMSTERLVMAAAAHKGMVYIRTTRPATPVIYGADEKFEIGGSKVIRNAPLAVATIVAAGITVFEALKASDELLEAGTPVRVIDAYSIEPVDVATLVDSARQTGNALITVEDHYVNGGLGDAVSAAVGALGIQVHRLAVKDIPRSGQPDELFDRYGISTTHIVATVRRLIDSSTS</sequence>
<dbReference type="GO" id="GO:0046872">
    <property type="term" value="F:metal ion binding"/>
    <property type="evidence" value="ECO:0007669"/>
    <property type="project" value="UniProtKB-KW"/>
</dbReference>
<feature type="non-terminal residue" evidence="13">
    <location>
        <position position="1"/>
    </location>
</feature>
<evidence type="ECO:0000256" key="1">
    <source>
        <dbReference type="ARBA" id="ARBA00001913"/>
    </source>
</evidence>
<dbReference type="GO" id="GO:0030976">
    <property type="term" value="F:thiamine pyrophosphate binding"/>
    <property type="evidence" value="ECO:0007669"/>
    <property type="project" value="TreeGrafter"/>
</dbReference>
<dbReference type="InterPro" id="IPR029061">
    <property type="entry name" value="THDP-binding"/>
</dbReference>
<dbReference type="GO" id="GO:0005737">
    <property type="term" value="C:cytoplasm"/>
    <property type="evidence" value="ECO:0007669"/>
    <property type="project" value="UniProtKB-ARBA"/>
</dbReference>
<gene>
    <name evidence="13" type="ORF">METZ01_LOCUS43642</name>
</gene>
<comment type="cofactor">
    <cofactor evidence="1">
        <name>Ca(2+)</name>
        <dbReference type="ChEBI" id="CHEBI:29108"/>
    </cofactor>
</comment>
<dbReference type="GO" id="GO:0004802">
    <property type="term" value="F:transketolase activity"/>
    <property type="evidence" value="ECO:0007669"/>
    <property type="project" value="TreeGrafter"/>
</dbReference>
<evidence type="ECO:0000256" key="11">
    <source>
        <dbReference type="ARBA" id="ARBA00023052"/>
    </source>
</evidence>
<organism evidence="13">
    <name type="scientific">marine metagenome</name>
    <dbReference type="NCBI Taxonomy" id="408172"/>
    <lineage>
        <taxon>unclassified sequences</taxon>
        <taxon>metagenomes</taxon>
        <taxon>ecological metagenomes</taxon>
    </lineage>
</organism>
<proteinExistence type="inferred from homology"/>
<dbReference type="Pfam" id="PF02780">
    <property type="entry name" value="Transketolase_C"/>
    <property type="match status" value="1"/>
</dbReference>
<dbReference type="AlphaFoldDB" id="A0A381RIK9"/>
<evidence type="ECO:0000256" key="2">
    <source>
        <dbReference type="ARBA" id="ARBA00001936"/>
    </source>
</evidence>
<evidence type="ECO:0000256" key="6">
    <source>
        <dbReference type="ARBA" id="ARBA00011738"/>
    </source>
</evidence>
<dbReference type="PANTHER" id="PTHR43195:SF1">
    <property type="entry name" value="FI06132P-RELATED"/>
    <property type="match status" value="1"/>
</dbReference>
<accession>A0A381RIK9</accession>
<dbReference type="CDD" id="cd02012">
    <property type="entry name" value="TPP_TK"/>
    <property type="match status" value="1"/>
</dbReference>
<keyword evidence="8" id="KW-0479">Metal-binding</keyword>
<dbReference type="PROSITE" id="PS00802">
    <property type="entry name" value="TRANSKETOLASE_2"/>
    <property type="match status" value="1"/>
</dbReference>
<dbReference type="EMBL" id="UINC01001923">
    <property type="protein sequence ID" value="SUZ90788.1"/>
    <property type="molecule type" value="Genomic_DNA"/>
</dbReference>
<name>A0A381RIK9_9ZZZZ</name>
<keyword evidence="10" id="KW-0460">Magnesium</keyword>
<dbReference type="InterPro" id="IPR051424">
    <property type="entry name" value="Transketolase-like"/>
</dbReference>
<evidence type="ECO:0000256" key="5">
    <source>
        <dbReference type="ARBA" id="ARBA00007131"/>
    </source>
</evidence>
<dbReference type="CDD" id="cd07033">
    <property type="entry name" value="TPP_PYR_DXS_TK_like"/>
    <property type="match status" value="1"/>
</dbReference>
<comment type="cofactor">
    <cofactor evidence="2">
        <name>Mn(2+)</name>
        <dbReference type="ChEBI" id="CHEBI:29035"/>
    </cofactor>
</comment>
<keyword evidence="11" id="KW-0786">Thiamine pyrophosphate</keyword>
<dbReference type="InterPro" id="IPR005474">
    <property type="entry name" value="Transketolase_N"/>
</dbReference>
<evidence type="ECO:0000256" key="10">
    <source>
        <dbReference type="ARBA" id="ARBA00022842"/>
    </source>
</evidence>
<comment type="similarity">
    <text evidence="5">Belongs to the transketolase family.</text>
</comment>
<reference evidence="13" key="1">
    <citation type="submission" date="2018-05" db="EMBL/GenBank/DDBJ databases">
        <authorList>
            <person name="Lanie J.A."/>
            <person name="Ng W.-L."/>
            <person name="Kazmierczak K.M."/>
            <person name="Andrzejewski T.M."/>
            <person name="Davidsen T.M."/>
            <person name="Wayne K.J."/>
            <person name="Tettelin H."/>
            <person name="Glass J.I."/>
            <person name="Rusch D."/>
            <person name="Podicherti R."/>
            <person name="Tsui H.-C.T."/>
            <person name="Winkler M.E."/>
        </authorList>
    </citation>
    <scope>NUCLEOTIDE SEQUENCE</scope>
</reference>
<dbReference type="PANTHER" id="PTHR43195">
    <property type="entry name" value="TRANSKETOLASE"/>
    <property type="match status" value="1"/>
</dbReference>
<dbReference type="NCBIfam" id="NF004559">
    <property type="entry name" value="PRK05899.2-5"/>
    <property type="match status" value="1"/>
</dbReference>